<dbReference type="AlphaFoldDB" id="A0A517MSX0"/>
<evidence type="ECO:0000313" key="5">
    <source>
        <dbReference type="Proteomes" id="UP000319852"/>
    </source>
</evidence>
<evidence type="ECO:0000256" key="1">
    <source>
        <dbReference type="SAM" id="MobiDB-lite"/>
    </source>
</evidence>
<dbReference type="KEGG" id="amob:HG15A2_12290"/>
<keyword evidence="5" id="KW-1185">Reference proteome</keyword>
<evidence type="ECO:0000313" key="4">
    <source>
        <dbReference type="EMBL" id="QDS97959.1"/>
    </source>
</evidence>
<dbReference type="InterPro" id="IPR057699">
    <property type="entry name" value="DUF7939"/>
</dbReference>
<feature type="compositionally biased region" description="Polar residues" evidence="1">
    <location>
        <begin position="1"/>
        <end position="10"/>
    </location>
</feature>
<feature type="chain" id="PRO_5021854896" description="DUF7939 domain-containing protein" evidence="2">
    <location>
        <begin position="51"/>
        <end position="463"/>
    </location>
</feature>
<feature type="domain" description="DUF7939" evidence="3">
    <location>
        <begin position="353"/>
        <end position="438"/>
    </location>
</feature>
<dbReference type="OrthoDB" id="265905at2"/>
<accession>A0A517MSX0</accession>
<dbReference type="PANTHER" id="PTHR40940:SF1">
    <property type="entry name" value="PROTEIN BATD"/>
    <property type="match status" value="1"/>
</dbReference>
<evidence type="ECO:0000259" key="3">
    <source>
        <dbReference type="Pfam" id="PF25607"/>
    </source>
</evidence>
<name>A0A517MSX0_9BACT</name>
<dbReference type="InterPro" id="IPR025738">
    <property type="entry name" value="BatD"/>
</dbReference>
<dbReference type="PANTHER" id="PTHR40940">
    <property type="entry name" value="PROTEIN BATD-RELATED"/>
    <property type="match status" value="1"/>
</dbReference>
<sequence precursor="true">MNTGLNMSSQRQRRKMRWTHPVSSSPRSTFSFRVLCALLSLLLSSPSAFAVEVVSATLETNQAWTGQGVPLIIKLYSPGPFSGTASFDLPALPKTAFVKVGNSLVGSEEVAGESYITQRHEFMIYTQKTGEVVIPAFSIRFSGKKTFTSEPEPMEGATQELRFQSKRPPGTESMGVVISVSEMKVEQVWQPNMTTEVDAGDVIQRTITRTAEETTAMMFPAIAPSAPKGVRIYDQQPTVDDKTERGEATAYRSDTIKYQFQQAGTFTLPDMTFVWWDPKQEELKRETLRGSTVNVIAPESAAESTHDMLEDAPTAWGTVLSVVAALGVVGLLLRAPTARLISHWRTVRNRPDSRATRELHAACMSNDAAAAYAAFLTWLNAMRRTFGADAVDLVLHDVDHSVFREQLDIMSQHLFASDVDLTSWDGSDLWAAFRSFSHGLTRRSTRIQSTNLPPLNPPDPPFH</sequence>
<dbReference type="Pfam" id="PF25607">
    <property type="entry name" value="DUF7939"/>
    <property type="match status" value="1"/>
</dbReference>
<evidence type="ECO:0000256" key="2">
    <source>
        <dbReference type="SAM" id="SignalP"/>
    </source>
</evidence>
<proteinExistence type="predicted"/>
<keyword evidence="2" id="KW-0732">Signal</keyword>
<feature type="region of interest" description="Disordered" evidence="1">
    <location>
        <begin position="1"/>
        <end position="21"/>
    </location>
</feature>
<protein>
    <recommendedName>
        <fullName evidence="3">DUF7939 domain-containing protein</fullName>
    </recommendedName>
</protein>
<dbReference type="EMBL" id="CP036263">
    <property type="protein sequence ID" value="QDS97959.1"/>
    <property type="molecule type" value="Genomic_DNA"/>
</dbReference>
<feature type="signal peptide" evidence="2">
    <location>
        <begin position="1"/>
        <end position="50"/>
    </location>
</feature>
<reference evidence="4 5" key="1">
    <citation type="submission" date="2019-02" db="EMBL/GenBank/DDBJ databases">
        <title>Deep-cultivation of Planctomycetes and their phenomic and genomic characterization uncovers novel biology.</title>
        <authorList>
            <person name="Wiegand S."/>
            <person name="Jogler M."/>
            <person name="Boedeker C."/>
            <person name="Pinto D."/>
            <person name="Vollmers J."/>
            <person name="Rivas-Marin E."/>
            <person name="Kohn T."/>
            <person name="Peeters S.H."/>
            <person name="Heuer A."/>
            <person name="Rast P."/>
            <person name="Oberbeckmann S."/>
            <person name="Bunk B."/>
            <person name="Jeske O."/>
            <person name="Meyerdierks A."/>
            <person name="Storesund J.E."/>
            <person name="Kallscheuer N."/>
            <person name="Luecker S."/>
            <person name="Lage O.M."/>
            <person name="Pohl T."/>
            <person name="Merkel B.J."/>
            <person name="Hornburger P."/>
            <person name="Mueller R.-W."/>
            <person name="Bruemmer F."/>
            <person name="Labrenz M."/>
            <person name="Spormann A.M."/>
            <person name="Op den Camp H."/>
            <person name="Overmann J."/>
            <person name="Amann R."/>
            <person name="Jetten M.S.M."/>
            <person name="Mascher T."/>
            <person name="Medema M.H."/>
            <person name="Devos D.P."/>
            <person name="Kaster A.-K."/>
            <person name="Ovreas L."/>
            <person name="Rohde M."/>
            <person name="Galperin M.Y."/>
            <person name="Jogler C."/>
        </authorList>
    </citation>
    <scope>NUCLEOTIDE SEQUENCE [LARGE SCALE GENOMIC DNA]</scope>
    <source>
        <strain evidence="4 5">HG15A2</strain>
    </source>
</reference>
<gene>
    <name evidence="4" type="ORF">HG15A2_12290</name>
</gene>
<dbReference type="Proteomes" id="UP000319852">
    <property type="component" value="Chromosome"/>
</dbReference>
<organism evidence="4 5">
    <name type="scientific">Adhaeretor mobilis</name>
    <dbReference type="NCBI Taxonomy" id="1930276"/>
    <lineage>
        <taxon>Bacteria</taxon>
        <taxon>Pseudomonadati</taxon>
        <taxon>Planctomycetota</taxon>
        <taxon>Planctomycetia</taxon>
        <taxon>Pirellulales</taxon>
        <taxon>Lacipirellulaceae</taxon>
        <taxon>Adhaeretor</taxon>
    </lineage>
</organism>